<dbReference type="CDD" id="cd07984">
    <property type="entry name" value="LPLAT_LABLAT-like"/>
    <property type="match status" value="1"/>
</dbReference>
<accession>A0ABS5FBF9</accession>
<dbReference type="InterPro" id="IPR004960">
    <property type="entry name" value="LipA_acyltrans"/>
</dbReference>
<evidence type="ECO:0000313" key="9">
    <source>
        <dbReference type="Proteomes" id="UP001196870"/>
    </source>
</evidence>
<dbReference type="EMBL" id="JAAGBB010000122">
    <property type="protein sequence ID" value="MBR0669465.1"/>
    <property type="molecule type" value="Genomic_DNA"/>
</dbReference>
<protein>
    <submittedName>
        <fullName evidence="8">Lauroyl acyltransferase</fullName>
    </submittedName>
</protein>
<dbReference type="Pfam" id="PF03279">
    <property type="entry name" value="Lip_A_acyltrans"/>
    <property type="match status" value="1"/>
</dbReference>
<evidence type="ECO:0000256" key="7">
    <source>
        <dbReference type="SAM" id="MobiDB-lite"/>
    </source>
</evidence>
<feature type="region of interest" description="Disordered" evidence="7">
    <location>
        <begin position="1"/>
        <end position="31"/>
    </location>
</feature>
<comment type="caution">
    <text evidence="8">The sequence shown here is derived from an EMBL/GenBank/DDBJ whole genome shotgun (WGS) entry which is preliminary data.</text>
</comment>
<name>A0ABS5FBF9_9PROT</name>
<dbReference type="Proteomes" id="UP001196870">
    <property type="component" value="Unassembled WGS sequence"/>
</dbReference>
<keyword evidence="5" id="KW-0472">Membrane</keyword>
<keyword evidence="2" id="KW-1003">Cell membrane</keyword>
<evidence type="ECO:0000256" key="4">
    <source>
        <dbReference type="ARBA" id="ARBA00022679"/>
    </source>
</evidence>
<gene>
    <name evidence="8" type="ORF">GXW71_34300</name>
</gene>
<evidence type="ECO:0000256" key="2">
    <source>
        <dbReference type="ARBA" id="ARBA00022475"/>
    </source>
</evidence>
<keyword evidence="9" id="KW-1185">Reference proteome</keyword>
<keyword evidence="4" id="KW-0808">Transferase</keyword>
<evidence type="ECO:0000256" key="5">
    <source>
        <dbReference type="ARBA" id="ARBA00023136"/>
    </source>
</evidence>
<keyword evidence="3" id="KW-0997">Cell inner membrane</keyword>
<evidence type="ECO:0000256" key="3">
    <source>
        <dbReference type="ARBA" id="ARBA00022519"/>
    </source>
</evidence>
<dbReference type="GO" id="GO:0016746">
    <property type="term" value="F:acyltransferase activity"/>
    <property type="evidence" value="ECO:0007669"/>
    <property type="project" value="UniProtKB-KW"/>
</dbReference>
<keyword evidence="6 8" id="KW-0012">Acyltransferase</keyword>
<dbReference type="PANTHER" id="PTHR30606:SF10">
    <property type="entry name" value="PHOSPHATIDYLINOSITOL MANNOSIDE ACYLTRANSFERASE"/>
    <property type="match status" value="1"/>
</dbReference>
<evidence type="ECO:0000313" key="8">
    <source>
        <dbReference type="EMBL" id="MBR0669465.1"/>
    </source>
</evidence>
<evidence type="ECO:0000256" key="1">
    <source>
        <dbReference type="ARBA" id="ARBA00004533"/>
    </source>
</evidence>
<comment type="subcellular location">
    <subcellularLocation>
        <location evidence="1">Cell inner membrane</location>
    </subcellularLocation>
</comment>
<proteinExistence type="predicted"/>
<dbReference type="PANTHER" id="PTHR30606">
    <property type="entry name" value="LIPID A BIOSYNTHESIS LAUROYL ACYLTRANSFERASE"/>
    <property type="match status" value="1"/>
</dbReference>
<sequence>MGGSRPGGSPARHAGGAGRGAGVSGASRGAAPSPGRRLSWLFEAFLARAALSVFAALPPAAASRLGARLARLFGPLLAAQRRGAANLHLALPERAAEHPAILSAAWANLGATVAELAHLDRLAIEIEGAEHLPATGPALLVSAHLANWEALPGALLARGIAMGAIYRAPDNPRVAALLARRRGHGLPMFPKGAAGARGALRFMAEGGILGLLADQKMNDGIAAPFFGHLAMTPAAPAALALRFRCPVVPGRVERLGPARFRVTAEPPLMLPDSGDRAADLAALTGAINARIEAWIRARPGDWLWFHRRWPKSAR</sequence>
<evidence type="ECO:0000256" key="6">
    <source>
        <dbReference type="ARBA" id="ARBA00023315"/>
    </source>
</evidence>
<organism evidence="8 9">
    <name type="scientific">Plastoroseomonas hellenica</name>
    <dbReference type="NCBI Taxonomy" id="2687306"/>
    <lineage>
        <taxon>Bacteria</taxon>
        <taxon>Pseudomonadati</taxon>
        <taxon>Pseudomonadota</taxon>
        <taxon>Alphaproteobacteria</taxon>
        <taxon>Acetobacterales</taxon>
        <taxon>Acetobacteraceae</taxon>
        <taxon>Plastoroseomonas</taxon>
    </lineage>
</organism>
<reference evidence="9" key="1">
    <citation type="journal article" date="2021" name="Syst. Appl. Microbiol.">
        <title>Roseomonas hellenica sp. nov., isolated from roots of wild-growing Alkanna tinctoria.</title>
        <authorList>
            <person name="Rat A."/>
            <person name="Naranjo H.D."/>
            <person name="Lebbe L."/>
            <person name="Cnockaert M."/>
            <person name="Krigas N."/>
            <person name="Grigoriadou K."/>
            <person name="Maloupa E."/>
            <person name="Willems A."/>
        </authorList>
    </citation>
    <scope>NUCLEOTIDE SEQUENCE [LARGE SCALE GENOMIC DNA]</scope>
    <source>
        <strain evidence="9">LMG 31523</strain>
    </source>
</reference>